<evidence type="ECO:0000256" key="10">
    <source>
        <dbReference type="ARBA" id="ARBA00022707"/>
    </source>
</evidence>
<evidence type="ECO:0000256" key="20">
    <source>
        <dbReference type="ARBA" id="ARBA00023139"/>
    </source>
</evidence>
<evidence type="ECO:0000256" key="18">
    <source>
        <dbReference type="ARBA" id="ARBA00022870"/>
    </source>
</evidence>
<evidence type="ECO:0000259" key="31">
    <source>
        <dbReference type="PROSITE" id="PS50222"/>
    </source>
</evidence>
<dbReference type="InterPro" id="IPR008271">
    <property type="entry name" value="Ser/Thr_kinase_AS"/>
</dbReference>
<dbReference type="OrthoDB" id="336747at2759"/>
<dbReference type="CDD" id="cd05117">
    <property type="entry name" value="STKc_CAMK"/>
    <property type="match status" value="1"/>
</dbReference>
<evidence type="ECO:0000256" key="9">
    <source>
        <dbReference type="ARBA" id="ARBA00022679"/>
    </source>
</evidence>
<keyword evidence="33" id="KW-1185">Reference proteome</keyword>
<evidence type="ECO:0000256" key="19">
    <source>
        <dbReference type="ARBA" id="ARBA00023069"/>
    </source>
</evidence>
<evidence type="ECO:0000256" key="26">
    <source>
        <dbReference type="ARBA" id="ARBA00060437"/>
    </source>
</evidence>
<keyword evidence="14" id="KW-0418">Kinase</keyword>
<keyword evidence="19" id="KW-0969">Cilium</keyword>
<feature type="domain" description="EF-hand" evidence="31">
    <location>
        <begin position="431"/>
        <end position="466"/>
    </location>
</feature>
<dbReference type="Gene3D" id="1.10.238.10">
    <property type="entry name" value="EF-hand"/>
    <property type="match status" value="2"/>
</dbReference>
<dbReference type="InterPro" id="IPR011992">
    <property type="entry name" value="EF-hand-dom_pair"/>
</dbReference>
<dbReference type="PROSITE" id="PS00108">
    <property type="entry name" value="PROTEIN_KINASE_ST"/>
    <property type="match status" value="1"/>
</dbReference>
<dbReference type="GO" id="GO:0005509">
    <property type="term" value="F:calcium ion binding"/>
    <property type="evidence" value="ECO:0007669"/>
    <property type="project" value="InterPro"/>
</dbReference>
<keyword evidence="12" id="KW-0677">Repeat</keyword>
<dbReference type="Pfam" id="PF13499">
    <property type="entry name" value="EF-hand_7"/>
    <property type="match status" value="2"/>
</dbReference>
<dbReference type="PROSITE" id="PS00018">
    <property type="entry name" value="EF_HAND_1"/>
    <property type="match status" value="3"/>
</dbReference>
<keyword evidence="11" id="KW-0479">Metal-binding</keyword>
<proteinExistence type="inferred from homology"/>
<evidence type="ECO:0000256" key="29">
    <source>
        <dbReference type="RuleBase" id="RU000304"/>
    </source>
</evidence>
<evidence type="ECO:0000256" key="25">
    <source>
        <dbReference type="ARBA" id="ARBA00048679"/>
    </source>
</evidence>
<dbReference type="GO" id="GO:0004674">
    <property type="term" value="F:protein serine/threonine kinase activity"/>
    <property type="evidence" value="ECO:0007669"/>
    <property type="project" value="UniProtKB-KW"/>
</dbReference>
<evidence type="ECO:0000256" key="23">
    <source>
        <dbReference type="ARBA" id="ARBA00024334"/>
    </source>
</evidence>
<evidence type="ECO:0000256" key="11">
    <source>
        <dbReference type="ARBA" id="ARBA00022723"/>
    </source>
</evidence>
<evidence type="ECO:0000256" key="21">
    <source>
        <dbReference type="ARBA" id="ARBA00023273"/>
    </source>
</evidence>
<evidence type="ECO:0000256" key="7">
    <source>
        <dbReference type="ARBA" id="ARBA00022511"/>
    </source>
</evidence>
<dbReference type="SUPFAM" id="SSF47473">
    <property type="entry name" value="EF-hand"/>
    <property type="match status" value="1"/>
</dbReference>
<evidence type="ECO:0000256" key="5">
    <source>
        <dbReference type="ARBA" id="ARBA00012513"/>
    </source>
</evidence>
<keyword evidence="16 28" id="KW-0067">ATP-binding</keyword>
<dbReference type="FunFam" id="3.30.200.20:FF:000315">
    <property type="entry name" value="Calcium-dependent protein kinase 3"/>
    <property type="match status" value="1"/>
</dbReference>
<accession>A0A1R2CUL7</accession>
<dbReference type="EMBL" id="MPUH01000057">
    <property type="protein sequence ID" value="OMJ92660.1"/>
    <property type="molecule type" value="Genomic_DNA"/>
</dbReference>
<evidence type="ECO:0000313" key="32">
    <source>
        <dbReference type="EMBL" id="OMJ92660.1"/>
    </source>
</evidence>
<keyword evidence="7" id="KW-1032">Host cell membrane</keyword>
<evidence type="ECO:0000256" key="14">
    <source>
        <dbReference type="ARBA" id="ARBA00022777"/>
    </source>
</evidence>
<dbReference type="GO" id="GO:0020005">
    <property type="term" value="C:symbiont-containing vacuole membrane"/>
    <property type="evidence" value="ECO:0007669"/>
    <property type="project" value="UniProtKB-SubCell"/>
</dbReference>
<gene>
    <name evidence="32" type="ORF">SteCoe_4534</name>
</gene>
<dbReference type="CDD" id="cd00051">
    <property type="entry name" value="EFh"/>
    <property type="match status" value="2"/>
</dbReference>
<evidence type="ECO:0000256" key="1">
    <source>
        <dbReference type="ARBA" id="ARBA00001946"/>
    </source>
</evidence>
<protein>
    <recommendedName>
        <fullName evidence="27">Calcium-dependent protein kinase 1</fullName>
        <ecNumber evidence="5">2.7.11.1</ecNumber>
    </recommendedName>
</protein>
<evidence type="ECO:0000256" key="2">
    <source>
        <dbReference type="ARBA" id="ARBA00004230"/>
    </source>
</evidence>
<keyword evidence="13 28" id="KW-0547">Nucleotide-binding</keyword>
<dbReference type="GO" id="GO:0020002">
    <property type="term" value="C:host cell plasma membrane"/>
    <property type="evidence" value="ECO:0007669"/>
    <property type="project" value="UniProtKB-SubCell"/>
</dbReference>
<feature type="domain" description="EF-hand" evidence="31">
    <location>
        <begin position="325"/>
        <end position="360"/>
    </location>
</feature>
<keyword evidence="10" id="KW-0519">Myristate</keyword>
<dbReference type="GO" id="GO:0005524">
    <property type="term" value="F:ATP binding"/>
    <property type="evidence" value="ECO:0007669"/>
    <property type="project" value="UniProtKB-UniRule"/>
</dbReference>
<keyword evidence="17" id="KW-0282">Flagellum</keyword>
<keyword evidence="9" id="KW-0808">Transferase</keyword>
<keyword evidence="20" id="KW-0564">Palmitate</keyword>
<evidence type="ECO:0000256" key="24">
    <source>
        <dbReference type="ARBA" id="ARBA00047899"/>
    </source>
</evidence>
<feature type="binding site" evidence="28">
    <location>
        <position position="52"/>
    </location>
    <ligand>
        <name>ATP</name>
        <dbReference type="ChEBI" id="CHEBI:30616"/>
    </ligand>
</feature>
<dbReference type="SUPFAM" id="SSF56112">
    <property type="entry name" value="Protein kinase-like (PK-like)"/>
    <property type="match status" value="1"/>
</dbReference>
<dbReference type="Gene3D" id="1.10.510.10">
    <property type="entry name" value="Transferase(Phosphotransferase) domain 1"/>
    <property type="match status" value="1"/>
</dbReference>
<evidence type="ECO:0000256" key="6">
    <source>
        <dbReference type="ARBA" id="ARBA00022475"/>
    </source>
</evidence>
<dbReference type="InterPro" id="IPR002048">
    <property type="entry name" value="EF_hand_dom"/>
</dbReference>
<dbReference type="InterPro" id="IPR050205">
    <property type="entry name" value="CDPK_Ser/Thr_kinases"/>
</dbReference>
<evidence type="ECO:0000256" key="16">
    <source>
        <dbReference type="ARBA" id="ARBA00022840"/>
    </source>
</evidence>
<dbReference type="SMART" id="SM00054">
    <property type="entry name" value="EFh"/>
    <property type="match status" value="4"/>
</dbReference>
<comment type="subcellular location">
    <subcellularLocation>
        <location evidence="3">Cell membrane</location>
        <topology evidence="3">Lipid-anchor</topology>
        <orientation evidence="3">Cytoplasmic side</orientation>
    </subcellularLocation>
    <subcellularLocation>
        <location evidence="2">Cell projection</location>
        <location evidence="2">Cilium</location>
        <location evidence="2">Flagellum</location>
    </subcellularLocation>
    <subcellularLocation>
        <location evidence="4">Host cell membrane</location>
        <topology evidence="4">Lipid-anchor</topology>
    </subcellularLocation>
    <subcellularLocation>
        <location evidence="26">Parasitophorous vacuole membrane</location>
        <topology evidence="26">Lipid-anchor</topology>
    </subcellularLocation>
</comment>
<dbReference type="InterPro" id="IPR000719">
    <property type="entry name" value="Prot_kinase_dom"/>
</dbReference>
<dbReference type="PROSITE" id="PS50011">
    <property type="entry name" value="PROTEIN_KINASE_DOM"/>
    <property type="match status" value="1"/>
</dbReference>
<comment type="catalytic activity">
    <reaction evidence="25">
        <text>L-seryl-[protein] + ATP = O-phospho-L-seryl-[protein] + ADP + H(+)</text>
        <dbReference type="Rhea" id="RHEA:17989"/>
        <dbReference type="Rhea" id="RHEA-COMP:9863"/>
        <dbReference type="Rhea" id="RHEA-COMP:11604"/>
        <dbReference type="ChEBI" id="CHEBI:15378"/>
        <dbReference type="ChEBI" id="CHEBI:29999"/>
        <dbReference type="ChEBI" id="CHEBI:30616"/>
        <dbReference type="ChEBI" id="CHEBI:83421"/>
        <dbReference type="ChEBI" id="CHEBI:456216"/>
        <dbReference type="EC" id="2.7.11.1"/>
    </reaction>
</comment>
<organism evidence="32 33">
    <name type="scientific">Stentor coeruleus</name>
    <dbReference type="NCBI Taxonomy" id="5963"/>
    <lineage>
        <taxon>Eukaryota</taxon>
        <taxon>Sar</taxon>
        <taxon>Alveolata</taxon>
        <taxon>Ciliophora</taxon>
        <taxon>Postciliodesmatophora</taxon>
        <taxon>Heterotrichea</taxon>
        <taxon>Heterotrichida</taxon>
        <taxon>Stentoridae</taxon>
        <taxon>Stentor</taxon>
    </lineage>
</organism>
<evidence type="ECO:0000256" key="4">
    <source>
        <dbReference type="ARBA" id="ARBA00004425"/>
    </source>
</evidence>
<dbReference type="PROSITE" id="PS50222">
    <property type="entry name" value="EF_HAND_2"/>
    <property type="match status" value="3"/>
</dbReference>
<dbReference type="GO" id="GO:0031514">
    <property type="term" value="C:motile cilium"/>
    <property type="evidence" value="ECO:0007669"/>
    <property type="project" value="UniProtKB-SubCell"/>
</dbReference>
<keyword evidence="18" id="KW-0472">Membrane</keyword>
<name>A0A1R2CUL7_9CILI</name>
<dbReference type="AlphaFoldDB" id="A0A1R2CUL7"/>
<dbReference type="Gene3D" id="3.30.200.20">
    <property type="entry name" value="Phosphorylase Kinase, domain 1"/>
    <property type="match status" value="1"/>
</dbReference>
<keyword evidence="8 29" id="KW-0723">Serine/threonine-protein kinase</keyword>
<comment type="caution">
    <text evidence="32">The sequence shown here is derived from an EMBL/GenBank/DDBJ whole genome shotgun (WGS) entry which is preliminary data.</text>
</comment>
<dbReference type="GO" id="GO:0005886">
    <property type="term" value="C:plasma membrane"/>
    <property type="evidence" value="ECO:0007669"/>
    <property type="project" value="UniProtKB-SubCell"/>
</dbReference>
<dbReference type="PROSITE" id="PS00107">
    <property type="entry name" value="PROTEIN_KINASE_ATP"/>
    <property type="match status" value="1"/>
</dbReference>
<evidence type="ECO:0000256" key="12">
    <source>
        <dbReference type="ARBA" id="ARBA00022737"/>
    </source>
</evidence>
<evidence type="ECO:0000256" key="8">
    <source>
        <dbReference type="ARBA" id="ARBA00022527"/>
    </source>
</evidence>
<evidence type="ECO:0000256" key="28">
    <source>
        <dbReference type="PROSITE-ProRule" id="PRU10141"/>
    </source>
</evidence>
<evidence type="ECO:0000256" key="17">
    <source>
        <dbReference type="ARBA" id="ARBA00022846"/>
    </source>
</evidence>
<dbReference type="InterPro" id="IPR018247">
    <property type="entry name" value="EF_Hand_1_Ca_BS"/>
</dbReference>
<reference evidence="32 33" key="1">
    <citation type="submission" date="2016-11" db="EMBL/GenBank/DDBJ databases">
        <title>The macronuclear genome of Stentor coeruleus: a giant cell with tiny introns.</title>
        <authorList>
            <person name="Slabodnick M."/>
            <person name="Ruby J.G."/>
            <person name="Reiff S.B."/>
            <person name="Swart E.C."/>
            <person name="Gosai S."/>
            <person name="Prabakaran S."/>
            <person name="Witkowska E."/>
            <person name="Larue G.E."/>
            <person name="Fisher S."/>
            <person name="Freeman R.M."/>
            <person name="Gunawardena J."/>
            <person name="Chu W."/>
            <person name="Stover N.A."/>
            <person name="Gregory B.D."/>
            <person name="Nowacki M."/>
            <person name="Derisi J."/>
            <person name="Roy S.W."/>
            <person name="Marshall W.F."/>
            <person name="Sood P."/>
        </authorList>
    </citation>
    <scope>NUCLEOTIDE SEQUENCE [LARGE SCALE GENOMIC DNA]</scope>
    <source>
        <strain evidence="32">WM001</strain>
    </source>
</reference>
<dbReference type="SMART" id="SM00220">
    <property type="entry name" value="S_TKc"/>
    <property type="match status" value="1"/>
</dbReference>
<dbReference type="PANTHER" id="PTHR24349">
    <property type="entry name" value="SERINE/THREONINE-PROTEIN KINASE"/>
    <property type="match status" value="1"/>
</dbReference>
<comment type="catalytic activity">
    <reaction evidence="24">
        <text>L-threonyl-[protein] + ATP = O-phospho-L-threonyl-[protein] + ADP + H(+)</text>
        <dbReference type="Rhea" id="RHEA:46608"/>
        <dbReference type="Rhea" id="RHEA-COMP:11060"/>
        <dbReference type="Rhea" id="RHEA-COMP:11605"/>
        <dbReference type="ChEBI" id="CHEBI:15378"/>
        <dbReference type="ChEBI" id="CHEBI:30013"/>
        <dbReference type="ChEBI" id="CHEBI:30616"/>
        <dbReference type="ChEBI" id="CHEBI:61977"/>
        <dbReference type="ChEBI" id="CHEBI:456216"/>
        <dbReference type="EC" id="2.7.11.1"/>
    </reaction>
</comment>
<feature type="domain" description="EF-hand" evidence="31">
    <location>
        <begin position="361"/>
        <end position="395"/>
    </location>
</feature>
<evidence type="ECO:0000256" key="13">
    <source>
        <dbReference type="ARBA" id="ARBA00022741"/>
    </source>
</evidence>
<comment type="similarity">
    <text evidence="23">Belongs to the protein kinase superfamily. Ser/Thr protein kinase family. CDPK subfamily.</text>
</comment>
<dbReference type="Proteomes" id="UP000187209">
    <property type="component" value="Unassembled WGS sequence"/>
</dbReference>
<dbReference type="InterPro" id="IPR011009">
    <property type="entry name" value="Kinase-like_dom_sf"/>
</dbReference>
<evidence type="ECO:0000259" key="30">
    <source>
        <dbReference type="PROSITE" id="PS50011"/>
    </source>
</evidence>
<dbReference type="FunFam" id="1.10.510.10:FF:000398">
    <property type="entry name" value="Calcium-dependent protein kinase 1"/>
    <property type="match status" value="1"/>
</dbReference>
<evidence type="ECO:0000256" key="3">
    <source>
        <dbReference type="ARBA" id="ARBA00004342"/>
    </source>
</evidence>
<keyword evidence="18" id="KW-1043">Host membrane</keyword>
<keyword evidence="15" id="KW-0106">Calcium</keyword>
<sequence>MEIFKVSAYDFVSEKHCQMSDNYEVKEALGEGSFGSVRKVTHRLTQEDRAVKILHKKKLNSSSNMQSILNEVNILRNLDHPNILRVYECYQDKFCYCIVTELCTGGELFEKITKTQRLSESLCADYIRQILSCLLYMHEKDIVHRDIKPENFLLDNNGTTANLKLIDFGSATFITKGKNLTHQIGTSYYIAPEVLEKNYNEKCDIWSAGVILYVMLSGTPPFTGKNDIEIFKKIKKGTYELKSSIWNNVSKPAKDLLQKLLNVNKNQRLSAREALRHPWLRSAIDHPIDRSHSERFINNLQSFHPHKKLQQLTLAFIASHLTRKAEQEEMLELFKKLDLDNSGSLSKQDIKNGISQFKYVSDKEVDEIMNEVDIDESGEIGYSEFLTACFSRRNLLSRQKLELAFKEYDVSNCGVIRKEDLKEVLGHDHYYDDSIWQSMIEEADKNRDGVVDIDEFSDMMLSLLVK</sequence>
<comment type="cofactor">
    <cofactor evidence="1">
        <name>Mg(2+)</name>
        <dbReference type="ChEBI" id="CHEBI:18420"/>
    </cofactor>
</comment>
<keyword evidence="22" id="KW-0449">Lipoprotein</keyword>
<keyword evidence="21" id="KW-0966">Cell projection</keyword>
<feature type="domain" description="Protein kinase" evidence="30">
    <location>
        <begin position="23"/>
        <end position="280"/>
    </location>
</feature>
<dbReference type="InterPro" id="IPR017441">
    <property type="entry name" value="Protein_kinase_ATP_BS"/>
</dbReference>
<evidence type="ECO:0000256" key="27">
    <source>
        <dbReference type="ARBA" id="ARBA00068067"/>
    </source>
</evidence>
<evidence type="ECO:0000313" key="33">
    <source>
        <dbReference type="Proteomes" id="UP000187209"/>
    </source>
</evidence>
<evidence type="ECO:0000256" key="22">
    <source>
        <dbReference type="ARBA" id="ARBA00023288"/>
    </source>
</evidence>
<dbReference type="EC" id="2.7.11.1" evidence="5"/>
<evidence type="ECO:0000256" key="15">
    <source>
        <dbReference type="ARBA" id="ARBA00022837"/>
    </source>
</evidence>
<dbReference type="Pfam" id="PF00069">
    <property type="entry name" value="Pkinase"/>
    <property type="match status" value="1"/>
</dbReference>
<keyword evidence="6" id="KW-1003">Cell membrane</keyword>